<name>A0A5N6MAU1_9ASTR</name>
<accession>A0A5N6MAU1</accession>
<proteinExistence type="predicted"/>
<evidence type="ECO:0000313" key="2">
    <source>
        <dbReference type="EMBL" id="KAD3337513.1"/>
    </source>
</evidence>
<gene>
    <name evidence="2" type="ORF">E3N88_33033</name>
</gene>
<dbReference type="EMBL" id="SZYD01000016">
    <property type="protein sequence ID" value="KAD3337513.1"/>
    <property type="molecule type" value="Genomic_DNA"/>
</dbReference>
<evidence type="ECO:0000256" key="1">
    <source>
        <dbReference type="SAM" id="MobiDB-lite"/>
    </source>
</evidence>
<keyword evidence="3" id="KW-1185">Reference proteome</keyword>
<organism evidence="2 3">
    <name type="scientific">Mikania micrantha</name>
    <name type="common">bitter vine</name>
    <dbReference type="NCBI Taxonomy" id="192012"/>
    <lineage>
        <taxon>Eukaryota</taxon>
        <taxon>Viridiplantae</taxon>
        <taxon>Streptophyta</taxon>
        <taxon>Embryophyta</taxon>
        <taxon>Tracheophyta</taxon>
        <taxon>Spermatophyta</taxon>
        <taxon>Magnoliopsida</taxon>
        <taxon>eudicotyledons</taxon>
        <taxon>Gunneridae</taxon>
        <taxon>Pentapetalae</taxon>
        <taxon>asterids</taxon>
        <taxon>campanulids</taxon>
        <taxon>Asterales</taxon>
        <taxon>Asteraceae</taxon>
        <taxon>Asteroideae</taxon>
        <taxon>Heliantheae alliance</taxon>
        <taxon>Eupatorieae</taxon>
        <taxon>Mikania</taxon>
    </lineage>
</organism>
<dbReference type="Proteomes" id="UP000326396">
    <property type="component" value="Linkage Group LG6"/>
</dbReference>
<reference evidence="2 3" key="1">
    <citation type="submission" date="2019-05" db="EMBL/GenBank/DDBJ databases">
        <title>Mikania micrantha, genome provides insights into the molecular mechanism of rapid growth.</title>
        <authorList>
            <person name="Liu B."/>
        </authorList>
    </citation>
    <scope>NUCLEOTIDE SEQUENCE [LARGE SCALE GENOMIC DNA]</scope>
    <source>
        <strain evidence="2">NLD-2019</strain>
        <tissue evidence="2">Leaf</tissue>
    </source>
</reference>
<feature type="region of interest" description="Disordered" evidence="1">
    <location>
        <begin position="13"/>
        <end position="56"/>
    </location>
</feature>
<evidence type="ECO:0000313" key="3">
    <source>
        <dbReference type="Proteomes" id="UP000326396"/>
    </source>
</evidence>
<sequence length="149" mass="16921">MDSSPLLFLRQGFRPNPSFSGENSDRFQLAPSFSGEDSCPTPSNAGGVASMAESDVTQRQLNEDEIDGILLEKLDLEDLIGVRRRKKMKLMMELEQTAGDFDQTHNIKFDTMHKNQMIKENLGHIRVSSSYLVGAWIHTYTNDWSMKHL</sequence>
<protein>
    <submittedName>
        <fullName evidence="2">Uncharacterized protein</fullName>
    </submittedName>
</protein>
<dbReference type="AlphaFoldDB" id="A0A5N6MAU1"/>
<comment type="caution">
    <text evidence="2">The sequence shown here is derived from an EMBL/GenBank/DDBJ whole genome shotgun (WGS) entry which is preliminary data.</text>
</comment>